<dbReference type="Pfam" id="PF01596">
    <property type="entry name" value="Methyltransf_3"/>
    <property type="match status" value="1"/>
</dbReference>
<keyword evidence="3" id="KW-0949">S-adenosyl-L-methionine</keyword>
<name>A0ABR0EG65_ZASCE</name>
<dbReference type="InterPro" id="IPR002935">
    <property type="entry name" value="SAM_O-MeTrfase"/>
</dbReference>
<keyword evidence="1" id="KW-0489">Methyltransferase</keyword>
<evidence type="ECO:0000313" key="6">
    <source>
        <dbReference type="Proteomes" id="UP001305779"/>
    </source>
</evidence>
<dbReference type="PROSITE" id="PS51682">
    <property type="entry name" value="SAM_OMT_I"/>
    <property type="match status" value="1"/>
</dbReference>
<dbReference type="EMBL" id="JAXOVC010000006">
    <property type="protein sequence ID" value="KAK4500509.1"/>
    <property type="molecule type" value="Genomic_DNA"/>
</dbReference>
<dbReference type="PANTHER" id="PTHR10509">
    <property type="entry name" value="O-METHYLTRANSFERASE-RELATED"/>
    <property type="match status" value="1"/>
</dbReference>
<organism evidence="5 6">
    <name type="scientific">Zasmidium cellare</name>
    <name type="common">Wine cellar mold</name>
    <name type="synonym">Racodium cellare</name>
    <dbReference type="NCBI Taxonomy" id="395010"/>
    <lineage>
        <taxon>Eukaryota</taxon>
        <taxon>Fungi</taxon>
        <taxon>Dikarya</taxon>
        <taxon>Ascomycota</taxon>
        <taxon>Pezizomycotina</taxon>
        <taxon>Dothideomycetes</taxon>
        <taxon>Dothideomycetidae</taxon>
        <taxon>Mycosphaerellales</taxon>
        <taxon>Mycosphaerellaceae</taxon>
        <taxon>Zasmidium</taxon>
    </lineage>
</organism>
<comment type="caution">
    <text evidence="5">The sequence shown here is derived from an EMBL/GenBank/DDBJ whole genome shotgun (WGS) entry which is preliminary data.</text>
</comment>
<evidence type="ECO:0000256" key="2">
    <source>
        <dbReference type="ARBA" id="ARBA00022679"/>
    </source>
</evidence>
<evidence type="ECO:0000256" key="1">
    <source>
        <dbReference type="ARBA" id="ARBA00022603"/>
    </source>
</evidence>
<evidence type="ECO:0000256" key="3">
    <source>
        <dbReference type="ARBA" id="ARBA00022691"/>
    </source>
</evidence>
<evidence type="ECO:0000313" key="5">
    <source>
        <dbReference type="EMBL" id="KAK4500509.1"/>
    </source>
</evidence>
<dbReference type="Gene3D" id="3.40.50.150">
    <property type="entry name" value="Vaccinia Virus protein VP39"/>
    <property type="match status" value="1"/>
</dbReference>
<dbReference type="InterPro" id="IPR050362">
    <property type="entry name" value="Cation-dep_OMT"/>
</dbReference>
<keyword evidence="2" id="KW-0808">Transferase</keyword>
<protein>
    <recommendedName>
        <fullName evidence="7">O-methyltransferase</fullName>
    </recommendedName>
</protein>
<dbReference type="CDD" id="cd02440">
    <property type="entry name" value="AdoMet_MTases"/>
    <property type="match status" value="1"/>
</dbReference>
<dbReference type="InterPro" id="IPR029063">
    <property type="entry name" value="SAM-dependent_MTases_sf"/>
</dbReference>
<dbReference type="SUPFAM" id="SSF53335">
    <property type="entry name" value="S-adenosyl-L-methionine-dependent methyltransferases"/>
    <property type="match status" value="1"/>
</dbReference>
<sequence>MSSTEASLQRAFKIVTQAQNDLIKSTPQLDHALSNSAAQGLPSIAIAPAQGVSLSILCQLVQARHVLEIGTLGGYSTLFFANSVPGVKVTSIEYNPKHHAVAKENTTDATNVEIILGAALDVLPKLAAEGRKFDFVFIDADWDEQREYFDWAVKLTNKGKAIYVDNVVRQLTEAEADGSEKGRALIDHVRQDERVEATLIPTLSTHKVKTSELVDGYLLAVVK</sequence>
<evidence type="ECO:0008006" key="7">
    <source>
        <dbReference type="Google" id="ProtNLM"/>
    </source>
</evidence>
<accession>A0ABR0EG65</accession>
<dbReference type="Proteomes" id="UP001305779">
    <property type="component" value="Unassembled WGS sequence"/>
</dbReference>
<reference evidence="5 6" key="1">
    <citation type="journal article" date="2023" name="G3 (Bethesda)">
        <title>A chromosome-level genome assembly of Zasmidium syzygii isolated from banana leaves.</title>
        <authorList>
            <person name="van Westerhoven A.C."/>
            <person name="Mehrabi R."/>
            <person name="Talebi R."/>
            <person name="Steentjes M.B.F."/>
            <person name="Corcolon B."/>
            <person name="Chong P.A."/>
            <person name="Kema G.H.J."/>
            <person name="Seidl M.F."/>
        </authorList>
    </citation>
    <scope>NUCLEOTIDE SEQUENCE [LARGE SCALE GENOMIC DNA]</scope>
    <source>
        <strain evidence="5 6">P124</strain>
    </source>
</reference>
<evidence type="ECO:0000256" key="4">
    <source>
        <dbReference type="ARBA" id="ARBA00023453"/>
    </source>
</evidence>
<dbReference type="PANTHER" id="PTHR10509:SF14">
    <property type="entry name" value="CAFFEOYL-COA O-METHYLTRANSFERASE 3-RELATED"/>
    <property type="match status" value="1"/>
</dbReference>
<keyword evidence="6" id="KW-1185">Reference proteome</keyword>
<proteinExistence type="inferred from homology"/>
<gene>
    <name evidence="5" type="ORF">PRZ48_008698</name>
</gene>
<comment type="similarity">
    <text evidence="4">Belongs to the class I-like SAM-binding methyltransferase superfamily. Cation-dependent O-methyltransferase family.</text>
</comment>